<dbReference type="Proteomes" id="UP000305760">
    <property type="component" value="Unassembled WGS sequence"/>
</dbReference>
<proteinExistence type="predicted"/>
<keyword evidence="1" id="KW-0732">Signal</keyword>
<evidence type="ECO:0000256" key="1">
    <source>
        <dbReference type="SAM" id="SignalP"/>
    </source>
</evidence>
<reference evidence="2 3" key="1">
    <citation type="submission" date="2019-03" db="EMBL/GenBank/DDBJ databases">
        <title>Arenimonas daejeonensis sp. nov., isolated from compost.</title>
        <authorList>
            <person name="Jeon C.O."/>
        </authorList>
    </citation>
    <scope>NUCLEOTIDE SEQUENCE [LARGE SCALE GENOMIC DNA]</scope>
    <source>
        <strain evidence="2 3">R29</strain>
    </source>
</reference>
<dbReference type="AlphaFoldDB" id="A0A5C4RPD9"/>
<comment type="caution">
    <text evidence="2">The sequence shown here is derived from an EMBL/GenBank/DDBJ whole genome shotgun (WGS) entry which is preliminary data.</text>
</comment>
<evidence type="ECO:0000313" key="3">
    <source>
        <dbReference type="Proteomes" id="UP000305760"/>
    </source>
</evidence>
<evidence type="ECO:0008006" key="4">
    <source>
        <dbReference type="Google" id="ProtNLM"/>
    </source>
</evidence>
<keyword evidence="3" id="KW-1185">Reference proteome</keyword>
<organism evidence="2 3">
    <name type="scientific">Arenimonas terrae</name>
    <dbReference type="NCBI Taxonomy" id="2546226"/>
    <lineage>
        <taxon>Bacteria</taxon>
        <taxon>Pseudomonadati</taxon>
        <taxon>Pseudomonadota</taxon>
        <taxon>Gammaproteobacteria</taxon>
        <taxon>Lysobacterales</taxon>
        <taxon>Lysobacteraceae</taxon>
        <taxon>Arenimonas</taxon>
    </lineage>
</organism>
<accession>A0A5C4RPD9</accession>
<feature type="chain" id="PRO_5022906878" description="DUF3757 domain-containing protein" evidence="1">
    <location>
        <begin position="24"/>
        <end position="131"/>
    </location>
</feature>
<feature type="signal peptide" evidence="1">
    <location>
        <begin position="1"/>
        <end position="23"/>
    </location>
</feature>
<evidence type="ECO:0000313" key="2">
    <source>
        <dbReference type="EMBL" id="TNJ32982.1"/>
    </source>
</evidence>
<dbReference type="OrthoDB" id="8254423at2"/>
<sequence length="131" mass="15126">MDLRYPAALAALLLAGASGPAHAETQYALTCVGTNTDYTIYYQYRWGEDGEWHDASVDPGKWKNHTWDYDYPGEDESPQFMIRYDDDLSDGENQVVTRLDSYAAEYNDCEDEGKTYDFYEQDNELFVQEND</sequence>
<dbReference type="EMBL" id="SMDR01000003">
    <property type="protein sequence ID" value="TNJ32982.1"/>
    <property type="molecule type" value="Genomic_DNA"/>
</dbReference>
<gene>
    <name evidence="2" type="ORF">E1B00_11740</name>
</gene>
<dbReference type="RefSeq" id="WP_139449025.1">
    <property type="nucleotide sequence ID" value="NZ_SMDR01000003.1"/>
</dbReference>
<name>A0A5C4RPD9_9GAMM</name>
<protein>
    <recommendedName>
        <fullName evidence="4">DUF3757 domain-containing protein</fullName>
    </recommendedName>
</protein>